<dbReference type="Pfam" id="PF10345">
    <property type="entry name" value="Cohesin_load"/>
    <property type="match status" value="1"/>
</dbReference>
<dbReference type="GO" id="GO:0051301">
    <property type="term" value="P:cell division"/>
    <property type="evidence" value="ECO:0007669"/>
    <property type="project" value="UniProtKB-KW"/>
</dbReference>
<evidence type="ECO:0000313" key="8">
    <source>
        <dbReference type="EMBL" id="KLO07025.1"/>
    </source>
</evidence>
<organism evidence="8 9">
    <name type="scientific">Schizopora paradoxa</name>
    <dbReference type="NCBI Taxonomy" id="27342"/>
    <lineage>
        <taxon>Eukaryota</taxon>
        <taxon>Fungi</taxon>
        <taxon>Dikarya</taxon>
        <taxon>Basidiomycota</taxon>
        <taxon>Agaricomycotina</taxon>
        <taxon>Agaricomycetes</taxon>
        <taxon>Hymenochaetales</taxon>
        <taxon>Schizoporaceae</taxon>
        <taxon>Schizopora</taxon>
    </lineage>
</organism>
<keyword evidence="3" id="KW-0132">Cell division</keyword>
<evidence type="ECO:0000313" key="9">
    <source>
        <dbReference type="Proteomes" id="UP000053477"/>
    </source>
</evidence>
<accession>A0A0H2R5G3</accession>
<proteinExistence type="inferred from homology"/>
<evidence type="ECO:0000256" key="4">
    <source>
        <dbReference type="ARBA" id="ARBA00022776"/>
    </source>
</evidence>
<comment type="subcellular location">
    <subcellularLocation>
        <location evidence="1">Nucleus</location>
    </subcellularLocation>
</comment>
<evidence type="ECO:0000256" key="1">
    <source>
        <dbReference type="ARBA" id="ARBA00004123"/>
    </source>
</evidence>
<comment type="similarity">
    <text evidence="2">Belongs to the SCC4/mau-2 family.</text>
</comment>
<dbReference type="GO" id="GO:0005634">
    <property type="term" value="C:nucleus"/>
    <property type="evidence" value="ECO:0007669"/>
    <property type="project" value="UniProtKB-SubCell"/>
</dbReference>
<keyword evidence="9" id="KW-1185">Reference proteome</keyword>
<evidence type="ECO:0000256" key="2">
    <source>
        <dbReference type="ARBA" id="ARBA00008585"/>
    </source>
</evidence>
<dbReference type="InterPro" id="IPR019440">
    <property type="entry name" value="MAU2"/>
</dbReference>
<keyword evidence="7" id="KW-0131">Cell cycle</keyword>
<dbReference type="Proteomes" id="UP000053477">
    <property type="component" value="Unassembled WGS sequence"/>
</dbReference>
<dbReference type="EMBL" id="KQ086165">
    <property type="protein sequence ID" value="KLO07025.1"/>
    <property type="molecule type" value="Genomic_DNA"/>
</dbReference>
<dbReference type="InParanoid" id="A0A0H2R5G3"/>
<reference evidence="8 9" key="1">
    <citation type="submission" date="2015-04" db="EMBL/GenBank/DDBJ databases">
        <title>Complete genome sequence of Schizopora paradoxa KUC8140, a cosmopolitan wood degrader in East Asia.</title>
        <authorList>
            <consortium name="DOE Joint Genome Institute"/>
            <person name="Min B."/>
            <person name="Park H."/>
            <person name="Jang Y."/>
            <person name="Kim J.-J."/>
            <person name="Kim K.H."/>
            <person name="Pangilinan J."/>
            <person name="Lipzen A."/>
            <person name="Riley R."/>
            <person name="Grigoriev I.V."/>
            <person name="Spatafora J.W."/>
            <person name="Choi I.-G."/>
        </authorList>
    </citation>
    <scope>NUCLEOTIDE SEQUENCE [LARGE SCALE GENOMIC DNA]</scope>
    <source>
        <strain evidence="8 9">KUC8140</strain>
    </source>
</reference>
<gene>
    <name evidence="8" type="ORF">SCHPADRAFT_837227</name>
</gene>
<evidence type="ECO:0008006" key="10">
    <source>
        <dbReference type="Google" id="ProtNLM"/>
    </source>
</evidence>
<evidence type="ECO:0000256" key="7">
    <source>
        <dbReference type="ARBA" id="ARBA00023306"/>
    </source>
</evidence>
<dbReference type="OrthoDB" id="5565328at2759"/>
<keyword evidence="6" id="KW-0539">Nucleus</keyword>
<dbReference type="GO" id="GO:0007064">
    <property type="term" value="P:mitotic sister chromatid cohesion"/>
    <property type="evidence" value="ECO:0007669"/>
    <property type="project" value="InterPro"/>
</dbReference>
<evidence type="ECO:0000256" key="3">
    <source>
        <dbReference type="ARBA" id="ARBA00022618"/>
    </source>
</evidence>
<keyword evidence="5" id="KW-0159">Chromosome partition</keyword>
<dbReference type="AlphaFoldDB" id="A0A0H2R5G3"/>
<sequence length="642" mass="70631">MSSLLLDVPGLLVLPPNHKAHVASCIISLRLVRSYLAEASKPQDLECRAWTALAEIGSRIIRAGWTTSESTPWAGRLVDEVENAIGKGLLMAQRLSTLSVYKQSLLLLQARLAHWQQNVKFSRSLVKRLSSSFTFPNPDQVFDVPSTPPWLIYSTYLTSISHCISQVPPDYNLALSTLDDILNAADRLGDLSIKLLTHILKLRICFDAVLWDDVGPSLTYAEGALGLSYDEIDSGTKEKTFVSFEDPFEASMAVHFLIMAVVYFTHVGDATSASKRLMHLHALLDSDVLKLFPTGTIQINLKSGPPLIIKCTHPRVLIQLAYLVSSVSKRDAVGRRPRRKVFAAEGINLLEKEIQKEIPLDPWADLYDPSDVGERMVKMHADLFSELVAVCIMRSELDDAEKHLDALVAHTRSYGIFEAYAARISLHYAHFAHAVGDSDYAEKCYSVAAHLSEAGTFVNISARAGNVSLQIGNGVSLYEVEEELCDVVQSCKGMGGTLEAVGHVLQACISNEILTSKSYLKSALDLASASQDNHLRGLVLALISNLYLRTAETHARAMLDTCGQIAAGLGAPAQKSETKQKTKVPEGPVGNAYLGLWVGEQFLDIYRREGNEKKAKKQELVNDRLADAAKELSKRRFTRTTS</sequence>
<keyword evidence="4" id="KW-0498">Mitosis</keyword>
<protein>
    <recommendedName>
        <fullName evidence="10">Anaphase-promoting complex subunit 5</fullName>
    </recommendedName>
</protein>
<evidence type="ECO:0000256" key="6">
    <source>
        <dbReference type="ARBA" id="ARBA00023242"/>
    </source>
</evidence>
<name>A0A0H2R5G3_9AGAM</name>
<dbReference type="GO" id="GO:0007059">
    <property type="term" value="P:chromosome segregation"/>
    <property type="evidence" value="ECO:0007669"/>
    <property type="project" value="UniProtKB-KW"/>
</dbReference>
<evidence type="ECO:0000256" key="5">
    <source>
        <dbReference type="ARBA" id="ARBA00022829"/>
    </source>
</evidence>
<dbReference type="PANTHER" id="PTHR21394">
    <property type="entry name" value="MAU2 CHROMATID COHESION FACTOR HOMOLOG"/>
    <property type="match status" value="1"/>
</dbReference>